<evidence type="ECO:0000256" key="2">
    <source>
        <dbReference type="ARBA" id="ARBA00022801"/>
    </source>
</evidence>
<dbReference type="InterPro" id="IPR017853">
    <property type="entry name" value="GH"/>
</dbReference>
<dbReference type="GO" id="GO:0008422">
    <property type="term" value="F:beta-glucosidase activity"/>
    <property type="evidence" value="ECO:0007669"/>
    <property type="project" value="TreeGrafter"/>
</dbReference>
<evidence type="ECO:0000256" key="8">
    <source>
        <dbReference type="SAM" id="SignalP"/>
    </source>
</evidence>
<dbReference type="Gene3D" id="3.20.20.80">
    <property type="entry name" value="Glycosidases"/>
    <property type="match status" value="1"/>
</dbReference>
<dbReference type="GO" id="GO:0009986">
    <property type="term" value="C:cell surface"/>
    <property type="evidence" value="ECO:0007669"/>
    <property type="project" value="TreeGrafter"/>
</dbReference>
<feature type="chain" id="PRO_5042152361" evidence="8">
    <location>
        <begin position="23"/>
        <end position="425"/>
    </location>
</feature>
<dbReference type="GO" id="GO:0030245">
    <property type="term" value="P:cellulose catabolic process"/>
    <property type="evidence" value="ECO:0007669"/>
    <property type="project" value="UniProtKB-KW"/>
</dbReference>
<organism evidence="10 11">
    <name type="scientific">Hominimerdicola aceti</name>
    <dbReference type="NCBI Taxonomy" id="2981726"/>
    <lineage>
        <taxon>Bacteria</taxon>
        <taxon>Bacillati</taxon>
        <taxon>Bacillota</taxon>
        <taxon>Clostridia</taxon>
        <taxon>Eubacteriales</taxon>
        <taxon>Oscillospiraceae</taxon>
        <taxon>Hominimerdicola</taxon>
    </lineage>
</organism>
<evidence type="ECO:0000256" key="1">
    <source>
        <dbReference type="ARBA" id="ARBA00005641"/>
    </source>
</evidence>
<evidence type="ECO:0000256" key="6">
    <source>
        <dbReference type="ARBA" id="ARBA00023326"/>
    </source>
</evidence>
<dbReference type="InterPro" id="IPR050386">
    <property type="entry name" value="Glycosyl_hydrolase_5"/>
</dbReference>
<feature type="domain" description="Glycoside hydrolase family 5" evidence="9">
    <location>
        <begin position="70"/>
        <end position="373"/>
    </location>
</feature>
<keyword evidence="3" id="KW-0136">Cellulose degradation</keyword>
<feature type="signal peptide" evidence="8">
    <location>
        <begin position="1"/>
        <end position="22"/>
    </location>
</feature>
<comment type="similarity">
    <text evidence="1 7">Belongs to the glycosyl hydrolase 5 (cellulase A) family.</text>
</comment>
<keyword evidence="5 7" id="KW-0326">Glycosidase</keyword>
<keyword evidence="8" id="KW-0732">Signal</keyword>
<evidence type="ECO:0000256" key="4">
    <source>
        <dbReference type="ARBA" id="ARBA00023277"/>
    </source>
</evidence>
<dbReference type="PANTHER" id="PTHR31297">
    <property type="entry name" value="GLUCAN ENDO-1,6-BETA-GLUCOSIDASE B"/>
    <property type="match status" value="1"/>
</dbReference>
<dbReference type="PANTHER" id="PTHR31297:SF41">
    <property type="entry name" value="ENDOGLUCANASE, PUTATIVE (AFU_ORTHOLOGUE AFUA_5G01830)-RELATED"/>
    <property type="match status" value="1"/>
</dbReference>
<dbReference type="AlphaFoldDB" id="A0AAE3IHS5"/>
<evidence type="ECO:0000259" key="9">
    <source>
        <dbReference type="Pfam" id="PF00150"/>
    </source>
</evidence>
<dbReference type="EMBL" id="JAOQJZ010000005">
    <property type="protein sequence ID" value="MCU6705532.1"/>
    <property type="molecule type" value="Genomic_DNA"/>
</dbReference>
<dbReference type="RefSeq" id="WP_267300844.1">
    <property type="nucleotide sequence ID" value="NZ_JAOQJZ010000005.1"/>
</dbReference>
<evidence type="ECO:0000256" key="7">
    <source>
        <dbReference type="RuleBase" id="RU361153"/>
    </source>
</evidence>
<evidence type="ECO:0000256" key="3">
    <source>
        <dbReference type="ARBA" id="ARBA00023001"/>
    </source>
</evidence>
<keyword evidence="2 7" id="KW-0378">Hydrolase</keyword>
<gene>
    <name evidence="10" type="ORF">OCV57_06285</name>
</gene>
<accession>A0AAE3IHS5</accession>
<evidence type="ECO:0000256" key="5">
    <source>
        <dbReference type="ARBA" id="ARBA00023295"/>
    </source>
</evidence>
<evidence type="ECO:0000313" key="10">
    <source>
        <dbReference type="EMBL" id="MCU6705532.1"/>
    </source>
</evidence>
<protein>
    <submittedName>
        <fullName evidence="10">Glycoside hydrolase family 5 protein</fullName>
    </submittedName>
</protein>
<comment type="caution">
    <text evidence="10">The sequence shown here is derived from an EMBL/GenBank/DDBJ whole genome shotgun (WGS) entry which is preliminary data.</text>
</comment>
<dbReference type="Pfam" id="PF00150">
    <property type="entry name" value="Cellulase"/>
    <property type="match status" value="1"/>
</dbReference>
<reference evidence="10 11" key="1">
    <citation type="journal article" date="2021" name="ISME Commun">
        <title>Automated analysis of genomic sequences facilitates high-throughput and comprehensive description of bacteria.</title>
        <authorList>
            <person name="Hitch T.C.A."/>
        </authorList>
    </citation>
    <scope>NUCLEOTIDE SEQUENCE [LARGE SCALE GENOMIC DNA]</scope>
    <source>
        <strain evidence="10 11">Sanger_31</strain>
    </source>
</reference>
<name>A0AAE3IHS5_9FIRM</name>
<dbReference type="SUPFAM" id="SSF51445">
    <property type="entry name" value="(Trans)glycosidases"/>
    <property type="match status" value="1"/>
</dbReference>
<keyword evidence="6" id="KW-0624">Polysaccharide degradation</keyword>
<dbReference type="InterPro" id="IPR001547">
    <property type="entry name" value="Glyco_hydro_5"/>
</dbReference>
<evidence type="ECO:0000313" key="11">
    <source>
        <dbReference type="Proteomes" id="UP001208131"/>
    </source>
</evidence>
<dbReference type="GO" id="GO:0005576">
    <property type="term" value="C:extracellular region"/>
    <property type="evidence" value="ECO:0007669"/>
    <property type="project" value="TreeGrafter"/>
</dbReference>
<keyword evidence="11" id="KW-1185">Reference proteome</keyword>
<dbReference type="PROSITE" id="PS51257">
    <property type="entry name" value="PROKAR_LIPOPROTEIN"/>
    <property type="match status" value="1"/>
</dbReference>
<dbReference type="Proteomes" id="UP001208131">
    <property type="component" value="Unassembled WGS sequence"/>
</dbReference>
<proteinExistence type="inferred from homology"/>
<keyword evidence="4" id="KW-0119">Carbohydrate metabolism</keyword>
<sequence length="425" mass="48353">MRKFISRAAALLLAGVMTAAVAGCGKNSGSEAKDTAKKWTELDQTQITEAMGLGWNLGNQLEASSGGLPSETCWGNPEITKELIDTIKAQGFKTVRIPVSYLDMIGDGPDYKIDTDWLDRVQEVVDYVVDNDMFAIVNMHGDGYYTVDHSWLLCAEDDDKQTEIKDKYGKVWTQIADRFKDYDQHLIFESMNEEFNNDYGKPDEKAYDNINAYNQIFVDSVRATGSNNEKRWLLLPGWNTNIEYTANDEYNFKIPTDNGCKADGKRIMISVHYYDPFNFTIDENKTAKTQWGKYAVKNYDNWGQEDYVDSQMALLNEKFVSQGYPVVIGEFGAQDKTEKFADYNEFRRYWSEYLIKAAKKNGVVCVYWDNGYNGNKGFGIINRFDYTITQPDLIAGMMRAINSTDDYEIPSPAGYTEVRKSAKAS</sequence>